<dbReference type="SUPFAM" id="SSF55874">
    <property type="entry name" value="ATPase domain of HSP90 chaperone/DNA topoisomerase II/histidine kinase"/>
    <property type="match status" value="1"/>
</dbReference>
<dbReference type="PANTHER" id="PTHR43304:SF1">
    <property type="entry name" value="PAC DOMAIN-CONTAINING PROTEIN"/>
    <property type="match status" value="1"/>
</dbReference>
<dbReference type="EC" id="2.7.13.3" evidence="2"/>
<evidence type="ECO:0000313" key="9">
    <source>
        <dbReference type="EMBL" id="PAV04438.1"/>
    </source>
</evidence>
<dbReference type="CDD" id="cd00082">
    <property type="entry name" value="HisKA"/>
    <property type="match status" value="1"/>
</dbReference>
<dbReference type="Pfam" id="PF00512">
    <property type="entry name" value="HisKA"/>
    <property type="match status" value="1"/>
</dbReference>
<evidence type="ECO:0000256" key="1">
    <source>
        <dbReference type="ARBA" id="ARBA00000085"/>
    </source>
</evidence>
<dbReference type="InterPro" id="IPR000014">
    <property type="entry name" value="PAS"/>
</dbReference>
<dbReference type="NCBIfam" id="TIGR00229">
    <property type="entry name" value="sensory_box"/>
    <property type="match status" value="1"/>
</dbReference>
<dbReference type="SMART" id="SM00388">
    <property type="entry name" value="HisKA"/>
    <property type="match status" value="1"/>
</dbReference>
<gene>
    <name evidence="9" type="ORF">ASJ80_06260</name>
</gene>
<dbReference type="PROSITE" id="PS50109">
    <property type="entry name" value="HIS_KIN"/>
    <property type="match status" value="1"/>
</dbReference>
<dbReference type="PANTHER" id="PTHR43304">
    <property type="entry name" value="PHYTOCHROME-LIKE PROTEIN CPH1"/>
    <property type="match status" value="1"/>
</dbReference>
<evidence type="ECO:0000256" key="3">
    <source>
        <dbReference type="ARBA" id="ARBA00022553"/>
    </source>
</evidence>
<dbReference type="OrthoDB" id="141807at2157"/>
<dbReference type="InterPro" id="IPR003661">
    <property type="entry name" value="HisK_dim/P_dom"/>
</dbReference>
<dbReference type="InterPro" id="IPR036097">
    <property type="entry name" value="HisK_dim/P_sf"/>
</dbReference>
<dbReference type="InterPro" id="IPR035965">
    <property type="entry name" value="PAS-like_dom_sf"/>
</dbReference>
<dbReference type="InterPro" id="IPR013767">
    <property type="entry name" value="PAS_fold"/>
</dbReference>
<keyword evidence="10" id="KW-1185">Reference proteome</keyword>
<sequence length="415" mass="48321">MDRYQKLRDLAEEKLCETDQGINKLPKEIDELIHELQVHQIELEMQNEELQRSRTEIEELHQKYYDLYNSAPAGYITMDMATKITEINIIGAKLIGIDPTEKHKYIFNLFITPEYRELFNFHVKNALRTGNKQNFELDLKRRDKTIFHAHIEMDMKLEKNTLYKLVIVDITERKKLEEDLKRSNNELKQFAYVASHDLQEPLRTIVSFTQLLAKRYEGKLDKDADEFVDFIVDASIRMKQQIDDLLEFSGVMTHGGNFEKINMNDVLKQVISSLNTLINENNAKISCDPLPEVVADHRQLARLFQNIIINSIKFRKPDEAPKIHISAKKDEENNEYIFSVSDNGIGIESQYQDRIFTIFQRLHPMEEYKGTGIGLSVAKKIVERHGGLIWVESKFGKGSTFYFTIPVSTNNIKTS</sequence>
<dbReference type="Pfam" id="PF00989">
    <property type="entry name" value="PAS"/>
    <property type="match status" value="1"/>
</dbReference>
<name>A0A2A2H4W8_METBR</name>
<dbReference type="InterPro" id="IPR052162">
    <property type="entry name" value="Sensor_kinase/Photoreceptor"/>
</dbReference>
<dbReference type="InterPro" id="IPR005467">
    <property type="entry name" value="His_kinase_dom"/>
</dbReference>
<dbReference type="Gene3D" id="3.30.565.10">
    <property type="entry name" value="Histidine kinase-like ATPase, C-terminal domain"/>
    <property type="match status" value="1"/>
</dbReference>
<keyword evidence="3" id="KW-0597">Phosphoprotein</keyword>
<dbReference type="InterPro" id="IPR000700">
    <property type="entry name" value="PAS-assoc_C"/>
</dbReference>
<feature type="domain" description="PAC" evidence="8">
    <location>
        <begin position="133"/>
        <end position="182"/>
    </location>
</feature>
<evidence type="ECO:0000256" key="2">
    <source>
        <dbReference type="ARBA" id="ARBA00012438"/>
    </source>
</evidence>
<dbReference type="Gene3D" id="1.10.287.130">
    <property type="match status" value="1"/>
</dbReference>
<evidence type="ECO:0000256" key="5">
    <source>
        <dbReference type="ARBA" id="ARBA00022777"/>
    </source>
</evidence>
<feature type="coiled-coil region" evidence="6">
    <location>
        <begin position="29"/>
        <end position="63"/>
    </location>
</feature>
<evidence type="ECO:0000256" key="4">
    <source>
        <dbReference type="ARBA" id="ARBA00022679"/>
    </source>
</evidence>
<dbReference type="RefSeq" id="WP_083240856.1">
    <property type="nucleotide sequence ID" value="NZ_LMVM01000023.1"/>
</dbReference>
<dbReference type="FunFam" id="3.30.565.10:FF:000006">
    <property type="entry name" value="Sensor histidine kinase WalK"/>
    <property type="match status" value="1"/>
</dbReference>
<comment type="caution">
    <text evidence="9">The sequence shown here is derived from an EMBL/GenBank/DDBJ whole genome shotgun (WGS) entry which is preliminary data.</text>
</comment>
<dbReference type="AlphaFoldDB" id="A0A2A2H4W8"/>
<dbReference type="Proteomes" id="UP000217784">
    <property type="component" value="Unassembled WGS sequence"/>
</dbReference>
<reference evidence="9 10" key="1">
    <citation type="journal article" date="2017" name="BMC Genomics">
        <title>Genomic analysis of methanogenic archaea reveals a shift towards energy conservation.</title>
        <authorList>
            <person name="Gilmore S.P."/>
            <person name="Henske J.K."/>
            <person name="Sexton J.A."/>
            <person name="Solomon K.V."/>
            <person name="Seppala S."/>
            <person name="Yoo J.I."/>
            <person name="Huyett L.M."/>
            <person name="Pressman A."/>
            <person name="Cogan J.Z."/>
            <person name="Kivenson V."/>
            <person name="Peng X."/>
            <person name="Tan Y."/>
            <person name="Valentine D.L."/>
            <person name="O'Malley M.A."/>
        </authorList>
    </citation>
    <scope>NUCLEOTIDE SEQUENCE [LARGE SCALE GENOMIC DNA]</scope>
    <source>
        <strain evidence="9 10">M.o.H.</strain>
    </source>
</reference>
<dbReference type="SUPFAM" id="SSF47384">
    <property type="entry name" value="Homodimeric domain of signal transducing histidine kinase"/>
    <property type="match status" value="1"/>
</dbReference>
<dbReference type="InterPro" id="IPR003594">
    <property type="entry name" value="HATPase_dom"/>
</dbReference>
<feature type="domain" description="Histidine kinase" evidence="7">
    <location>
        <begin position="193"/>
        <end position="409"/>
    </location>
</feature>
<organism evidence="9 10">
    <name type="scientific">Methanobacterium bryantii</name>
    <dbReference type="NCBI Taxonomy" id="2161"/>
    <lineage>
        <taxon>Archaea</taxon>
        <taxon>Methanobacteriati</taxon>
        <taxon>Methanobacteriota</taxon>
        <taxon>Methanomada group</taxon>
        <taxon>Methanobacteria</taxon>
        <taxon>Methanobacteriales</taxon>
        <taxon>Methanobacteriaceae</taxon>
        <taxon>Methanobacterium</taxon>
    </lineage>
</organism>
<dbReference type="PROSITE" id="PS50113">
    <property type="entry name" value="PAC"/>
    <property type="match status" value="1"/>
</dbReference>
<dbReference type="Pfam" id="PF02518">
    <property type="entry name" value="HATPase_c"/>
    <property type="match status" value="1"/>
</dbReference>
<evidence type="ECO:0000313" key="10">
    <source>
        <dbReference type="Proteomes" id="UP000217784"/>
    </source>
</evidence>
<evidence type="ECO:0000259" key="8">
    <source>
        <dbReference type="PROSITE" id="PS50113"/>
    </source>
</evidence>
<dbReference type="CDD" id="cd00130">
    <property type="entry name" value="PAS"/>
    <property type="match status" value="1"/>
</dbReference>
<evidence type="ECO:0000259" key="7">
    <source>
        <dbReference type="PROSITE" id="PS50109"/>
    </source>
</evidence>
<dbReference type="SMART" id="SM00387">
    <property type="entry name" value="HATPase_c"/>
    <property type="match status" value="1"/>
</dbReference>
<dbReference type="PRINTS" id="PR00344">
    <property type="entry name" value="BCTRLSENSOR"/>
</dbReference>
<dbReference type="GO" id="GO:0006355">
    <property type="term" value="P:regulation of DNA-templated transcription"/>
    <property type="evidence" value="ECO:0007669"/>
    <property type="project" value="InterPro"/>
</dbReference>
<keyword evidence="5" id="KW-0418">Kinase</keyword>
<keyword evidence="6" id="KW-0175">Coiled coil</keyword>
<dbReference type="Gene3D" id="3.30.450.20">
    <property type="entry name" value="PAS domain"/>
    <property type="match status" value="1"/>
</dbReference>
<dbReference type="GO" id="GO:0000155">
    <property type="term" value="F:phosphorelay sensor kinase activity"/>
    <property type="evidence" value="ECO:0007669"/>
    <property type="project" value="InterPro"/>
</dbReference>
<protein>
    <recommendedName>
        <fullName evidence="2">histidine kinase</fullName>
        <ecNumber evidence="2">2.7.13.3</ecNumber>
    </recommendedName>
</protein>
<dbReference type="InterPro" id="IPR004358">
    <property type="entry name" value="Sig_transdc_His_kin-like_C"/>
</dbReference>
<dbReference type="InterPro" id="IPR036890">
    <property type="entry name" value="HATPase_C_sf"/>
</dbReference>
<proteinExistence type="predicted"/>
<keyword evidence="4" id="KW-0808">Transferase</keyword>
<dbReference type="SUPFAM" id="SSF55785">
    <property type="entry name" value="PYP-like sensor domain (PAS domain)"/>
    <property type="match status" value="1"/>
</dbReference>
<accession>A0A2A2H4W8</accession>
<dbReference type="EMBL" id="LMVM01000023">
    <property type="protein sequence ID" value="PAV04438.1"/>
    <property type="molecule type" value="Genomic_DNA"/>
</dbReference>
<comment type="catalytic activity">
    <reaction evidence="1">
        <text>ATP + protein L-histidine = ADP + protein N-phospho-L-histidine.</text>
        <dbReference type="EC" id="2.7.13.3"/>
    </reaction>
</comment>
<evidence type="ECO:0000256" key="6">
    <source>
        <dbReference type="SAM" id="Coils"/>
    </source>
</evidence>